<accession>A0A3M0ISB0</accession>
<evidence type="ECO:0000313" key="8">
    <source>
        <dbReference type="EMBL" id="RMB91515.1"/>
    </source>
</evidence>
<dbReference type="GO" id="GO:0000785">
    <property type="term" value="C:chromatin"/>
    <property type="evidence" value="ECO:0007669"/>
    <property type="project" value="TreeGrafter"/>
</dbReference>
<evidence type="ECO:0000256" key="1">
    <source>
        <dbReference type="ARBA" id="ARBA00004123"/>
    </source>
</evidence>
<dbReference type="PANTHER" id="PTHR10373">
    <property type="entry name" value="TRANSCRIPTION FACTOR 7 FAMILY MEMBER"/>
    <property type="match status" value="1"/>
</dbReference>
<keyword evidence="3" id="KW-0238">DNA-binding</keyword>
<organism evidence="8 9">
    <name type="scientific">Hirundo rustica rustica</name>
    <dbReference type="NCBI Taxonomy" id="333673"/>
    <lineage>
        <taxon>Eukaryota</taxon>
        <taxon>Metazoa</taxon>
        <taxon>Chordata</taxon>
        <taxon>Craniata</taxon>
        <taxon>Vertebrata</taxon>
        <taxon>Euteleostomi</taxon>
        <taxon>Archelosauria</taxon>
        <taxon>Archosauria</taxon>
        <taxon>Dinosauria</taxon>
        <taxon>Saurischia</taxon>
        <taxon>Theropoda</taxon>
        <taxon>Coelurosauria</taxon>
        <taxon>Aves</taxon>
        <taxon>Neognathae</taxon>
        <taxon>Neoaves</taxon>
        <taxon>Telluraves</taxon>
        <taxon>Australaves</taxon>
        <taxon>Passeriformes</taxon>
        <taxon>Sylvioidea</taxon>
        <taxon>Hirundinidae</taxon>
        <taxon>Hirundo</taxon>
    </lineage>
</organism>
<keyword evidence="5" id="KW-0804">Transcription</keyword>
<dbReference type="GO" id="GO:1990907">
    <property type="term" value="C:beta-catenin-TCF complex"/>
    <property type="evidence" value="ECO:0007669"/>
    <property type="project" value="TreeGrafter"/>
</dbReference>
<comment type="caution">
    <text evidence="8">The sequence shown here is derived from an EMBL/GenBank/DDBJ whole genome shotgun (WGS) entry which is preliminary data.</text>
</comment>
<dbReference type="PANTHER" id="PTHR10373:SF25">
    <property type="entry name" value="TRANSCRIPTION FACTOR 7-LIKE 1"/>
    <property type="match status" value="1"/>
</dbReference>
<dbReference type="GO" id="GO:0060070">
    <property type="term" value="P:canonical Wnt signaling pathway"/>
    <property type="evidence" value="ECO:0007669"/>
    <property type="project" value="TreeGrafter"/>
</dbReference>
<dbReference type="InterPro" id="IPR024940">
    <property type="entry name" value="TCF/LEF"/>
</dbReference>
<dbReference type="Proteomes" id="UP000269221">
    <property type="component" value="Unassembled WGS sequence"/>
</dbReference>
<dbReference type="AlphaFoldDB" id="A0A3M0ISB0"/>
<dbReference type="GO" id="GO:0000981">
    <property type="term" value="F:DNA-binding transcription factor activity, RNA polymerase II-specific"/>
    <property type="evidence" value="ECO:0007669"/>
    <property type="project" value="TreeGrafter"/>
</dbReference>
<evidence type="ECO:0000256" key="5">
    <source>
        <dbReference type="ARBA" id="ARBA00023163"/>
    </source>
</evidence>
<feature type="compositionally biased region" description="Low complexity" evidence="7">
    <location>
        <begin position="70"/>
        <end position="89"/>
    </location>
</feature>
<keyword evidence="9" id="KW-1185">Reference proteome</keyword>
<proteinExistence type="predicted"/>
<reference evidence="8 9" key="1">
    <citation type="submission" date="2018-07" db="EMBL/GenBank/DDBJ databases">
        <title>A high quality draft genome assembly of the barn swallow (H. rustica rustica).</title>
        <authorList>
            <person name="Formenti G."/>
            <person name="Chiara M."/>
            <person name="Poveda L."/>
            <person name="Francoijs K.-J."/>
            <person name="Bonisoli-Alquati A."/>
            <person name="Canova L."/>
            <person name="Gianfranceschi L."/>
            <person name="Horner D.S."/>
            <person name="Saino N."/>
        </authorList>
    </citation>
    <scope>NUCLEOTIDE SEQUENCE [LARGE SCALE GENOMIC DNA]</scope>
    <source>
        <strain evidence="8">Chelidonia</strain>
        <tissue evidence="8">Blood</tissue>
    </source>
</reference>
<evidence type="ECO:0000256" key="2">
    <source>
        <dbReference type="ARBA" id="ARBA00023015"/>
    </source>
</evidence>
<feature type="region of interest" description="Disordered" evidence="7">
    <location>
        <begin position="1"/>
        <end position="144"/>
    </location>
</feature>
<evidence type="ECO:0000313" key="9">
    <source>
        <dbReference type="Proteomes" id="UP000269221"/>
    </source>
</evidence>
<protein>
    <submittedName>
        <fullName evidence="8">Uncharacterized protein</fullName>
    </submittedName>
</protein>
<feature type="compositionally biased region" description="Polar residues" evidence="7">
    <location>
        <begin position="90"/>
        <end position="99"/>
    </location>
</feature>
<keyword evidence="2" id="KW-0805">Transcription regulation</keyword>
<evidence type="ECO:0000256" key="4">
    <source>
        <dbReference type="ARBA" id="ARBA00023159"/>
    </source>
</evidence>
<dbReference type="OrthoDB" id="9398284at2759"/>
<gene>
    <name evidence="8" type="ORF">DUI87_32094</name>
</gene>
<keyword evidence="6" id="KW-0539">Nucleus</keyword>
<keyword evidence="4" id="KW-0010">Activator</keyword>
<evidence type="ECO:0000256" key="3">
    <source>
        <dbReference type="ARBA" id="ARBA00023125"/>
    </source>
</evidence>
<dbReference type="EMBL" id="QRBI01000236">
    <property type="protein sequence ID" value="RMB91515.1"/>
    <property type="molecule type" value="Genomic_DNA"/>
</dbReference>
<dbReference type="STRING" id="333673.A0A3M0ISB0"/>
<evidence type="ECO:0000256" key="6">
    <source>
        <dbReference type="ARBA" id="ARBA00023242"/>
    </source>
</evidence>
<feature type="compositionally biased region" description="Basic residues" evidence="7">
    <location>
        <begin position="1"/>
        <end position="25"/>
    </location>
</feature>
<sequence length="190" mass="19424">MVVAKSRGRTSNHLFQGKKKKRKREKLAQQQSHDADSSLPSKSKKPCVPYLPAEKPCASPASSHGSMLDSPATPSAALASPAAPAATHSEQAQPLSLTTKPEVRAQLGMHSTILTSKASSSSSSSSSSTSTSSTSSSSSSLGSLPPLLSRPIPFASVTPTALLSSPPSSIPAALAVLQTQPLSLVTKPAD</sequence>
<name>A0A3M0ISB0_HIRRU</name>
<comment type="subcellular location">
    <subcellularLocation>
        <location evidence="1">Nucleus</location>
    </subcellularLocation>
</comment>
<dbReference type="GO" id="GO:0000978">
    <property type="term" value="F:RNA polymerase II cis-regulatory region sequence-specific DNA binding"/>
    <property type="evidence" value="ECO:0007669"/>
    <property type="project" value="TreeGrafter"/>
</dbReference>
<feature type="compositionally biased region" description="Low complexity" evidence="7">
    <location>
        <begin position="111"/>
        <end position="144"/>
    </location>
</feature>
<evidence type="ECO:0000256" key="7">
    <source>
        <dbReference type="SAM" id="MobiDB-lite"/>
    </source>
</evidence>